<reference evidence="1 2" key="1">
    <citation type="submission" date="2013-01" db="EMBL/GenBank/DDBJ databases">
        <authorList>
            <person name="Harkins D.M."/>
            <person name="Durkin A.S."/>
            <person name="Brinkac L.M."/>
            <person name="Haft D.H."/>
            <person name="Selengut J.D."/>
            <person name="Sanka R."/>
            <person name="DePew J."/>
            <person name="Purushe J."/>
            <person name="Whelen A.C."/>
            <person name="Vinetz J.M."/>
            <person name="Sutton G.G."/>
            <person name="Nierman W.C."/>
            <person name="Fouts D.E."/>
        </authorList>
    </citation>
    <scope>NUCLEOTIDE SEQUENCE [LARGE SCALE GENOMIC DNA]</scope>
    <source>
        <strain evidence="1 2">2001034031</strain>
    </source>
</reference>
<gene>
    <name evidence="1" type="ORF">LEP1GSC024_0284</name>
</gene>
<dbReference type="AlphaFoldDB" id="M6Y0N5"/>
<proteinExistence type="predicted"/>
<evidence type="ECO:0000313" key="2">
    <source>
        <dbReference type="Proteomes" id="UP000012138"/>
    </source>
</evidence>
<comment type="caution">
    <text evidence="1">The sequence shown here is derived from an EMBL/GenBank/DDBJ whole genome shotgun (WGS) entry which is preliminary data.</text>
</comment>
<dbReference type="EMBL" id="AKXB02000156">
    <property type="protein sequence ID" value="EMO87260.1"/>
    <property type="molecule type" value="Genomic_DNA"/>
</dbReference>
<dbReference type="Proteomes" id="UP000012138">
    <property type="component" value="Unassembled WGS sequence"/>
</dbReference>
<organism evidence="1 2">
    <name type="scientific">Leptospira noguchii str. 2001034031</name>
    <dbReference type="NCBI Taxonomy" id="1193053"/>
    <lineage>
        <taxon>Bacteria</taxon>
        <taxon>Pseudomonadati</taxon>
        <taxon>Spirochaetota</taxon>
        <taxon>Spirochaetia</taxon>
        <taxon>Leptospirales</taxon>
        <taxon>Leptospiraceae</taxon>
        <taxon>Leptospira</taxon>
    </lineage>
</organism>
<evidence type="ECO:0000313" key="1">
    <source>
        <dbReference type="EMBL" id="EMO87260.1"/>
    </source>
</evidence>
<protein>
    <submittedName>
        <fullName evidence="1">Uncharacterized protein</fullName>
    </submittedName>
</protein>
<name>M6Y0N5_9LEPT</name>
<accession>M6Y0N5</accession>
<sequence length="54" mass="6226">MFQNITLNFDFSESVSARLLLVCLKYVKKSAVFRNFRNELLKNLSAFSIFFGSA</sequence>